<organism evidence="2 3">
    <name type="scientific">Magnaporthiopsis poae (strain ATCC 64411 / 73-15)</name>
    <name type="common">Kentucky bluegrass fungus</name>
    <name type="synonym">Magnaporthe poae</name>
    <dbReference type="NCBI Taxonomy" id="644358"/>
    <lineage>
        <taxon>Eukaryota</taxon>
        <taxon>Fungi</taxon>
        <taxon>Dikarya</taxon>
        <taxon>Ascomycota</taxon>
        <taxon>Pezizomycotina</taxon>
        <taxon>Sordariomycetes</taxon>
        <taxon>Sordariomycetidae</taxon>
        <taxon>Magnaporthales</taxon>
        <taxon>Magnaporthaceae</taxon>
        <taxon>Magnaporthiopsis</taxon>
    </lineage>
</organism>
<reference evidence="1" key="3">
    <citation type="submission" date="2011-03" db="EMBL/GenBank/DDBJ databases">
        <title>Annotation of Magnaporthe poae ATCC 64411.</title>
        <authorList>
            <person name="Ma L.-J."/>
            <person name="Dead R."/>
            <person name="Young S.K."/>
            <person name="Zeng Q."/>
            <person name="Gargeya S."/>
            <person name="Fitzgerald M."/>
            <person name="Haas B."/>
            <person name="Abouelleil A."/>
            <person name="Alvarado L."/>
            <person name="Arachchi H.M."/>
            <person name="Berlin A."/>
            <person name="Brown A."/>
            <person name="Chapman S.B."/>
            <person name="Chen Z."/>
            <person name="Dunbar C."/>
            <person name="Freedman E."/>
            <person name="Gearin G."/>
            <person name="Gellesch M."/>
            <person name="Goldberg J."/>
            <person name="Griggs A."/>
            <person name="Gujja S."/>
            <person name="Heiman D."/>
            <person name="Howarth C."/>
            <person name="Larson L."/>
            <person name="Lui A."/>
            <person name="MacDonald P.J.P."/>
            <person name="Mehta T."/>
            <person name="Montmayeur A."/>
            <person name="Murphy C."/>
            <person name="Neiman D."/>
            <person name="Pearson M."/>
            <person name="Priest M."/>
            <person name="Roberts A."/>
            <person name="Saif S."/>
            <person name="Shea T."/>
            <person name="Shenoy N."/>
            <person name="Sisk P."/>
            <person name="Stolte C."/>
            <person name="Sykes S."/>
            <person name="Yandava C."/>
            <person name="Wortman J."/>
            <person name="Nusbaum C."/>
            <person name="Birren B."/>
        </authorList>
    </citation>
    <scope>NUCLEOTIDE SEQUENCE</scope>
    <source>
        <strain evidence="1">ATCC 64411</strain>
    </source>
</reference>
<dbReference type="AlphaFoldDB" id="A0A0C4DNX9"/>
<dbReference type="OrthoDB" id="9972196at2759"/>
<reference evidence="1" key="1">
    <citation type="submission" date="2010-05" db="EMBL/GenBank/DDBJ databases">
        <title>The Genome Sequence of Magnaporthe poae strain ATCC 64411.</title>
        <authorList>
            <consortium name="The Broad Institute Genome Sequencing Platform"/>
            <consortium name="Broad Institute Genome Sequencing Center for Infectious Disease"/>
            <person name="Ma L.-J."/>
            <person name="Dead R."/>
            <person name="Young S."/>
            <person name="Zeng Q."/>
            <person name="Koehrsen M."/>
            <person name="Alvarado L."/>
            <person name="Berlin A."/>
            <person name="Chapman S.B."/>
            <person name="Chen Z."/>
            <person name="Freedman E."/>
            <person name="Gellesch M."/>
            <person name="Goldberg J."/>
            <person name="Griggs A."/>
            <person name="Gujja S."/>
            <person name="Heilman E.R."/>
            <person name="Heiman D."/>
            <person name="Hepburn T."/>
            <person name="Howarth C."/>
            <person name="Jen D."/>
            <person name="Larson L."/>
            <person name="Mehta T."/>
            <person name="Neiman D."/>
            <person name="Pearson M."/>
            <person name="Roberts A."/>
            <person name="Saif S."/>
            <person name="Shea T."/>
            <person name="Shenoy N."/>
            <person name="Sisk P."/>
            <person name="Stolte C."/>
            <person name="Sykes S."/>
            <person name="Walk T."/>
            <person name="White J."/>
            <person name="Yandava C."/>
            <person name="Haas B."/>
            <person name="Nusbaum C."/>
            <person name="Birren B."/>
        </authorList>
    </citation>
    <scope>NUCLEOTIDE SEQUENCE</scope>
    <source>
        <strain evidence="1">ATCC 64411</strain>
    </source>
</reference>
<reference evidence="2" key="4">
    <citation type="journal article" date="2015" name="G3 (Bethesda)">
        <title>Genome sequences of three phytopathogenic species of the Magnaporthaceae family of fungi.</title>
        <authorList>
            <person name="Okagaki L.H."/>
            <person name="Nunes C.C."/>
            <person name="Sailsbery J."/>
            <person name="Clay B."/>
            <person name="Brown D."/>
            <person name="John T."/>
            <person name="Oh Y."/>
            <person name="Young N."/>
            <person name="Fitzgerald M."/>
            <person name="Haas B.J."/>
            <person name="Zeng Q."/>
            <person name="Young S."/>
            <person name="Adiconis X."/>
            <person name="Fan L."/>
            <person name="Levin J.Z."/>
            <person name="Mitchell T.K."/>
            <person name="Okubara P.A."/>
            <person name="Farman M.L."/>
            <person name="Kohn L.M."/>
            <person name="Birren B."/>
            <person name="Ma L.-J."/>
            <person name="Dean R.A."/>
        </authorList>
    </citation>
    <scope>NUCLEOTIDE SEQUENCE</scope>
    <source>
        <strain evidence="2">ATCC 64411 / 73-15</strain>
    </source>
</reference>
<dbReference type="InterPro" id="IPR015943">
    <property type="entry name" value="WD40/YVTN_repeat-like_dom_sf"/>
</dbReference>
<dbReference type="EnsemblFungi" id="MAPG_01528T0">
    <property type="protein sequence ID" value="MAPG_01528T0"/>
    <property type="gene ID" value="MAPG_01528"/>
</dbReference>
<evidence type="ECO:0000313" key="3">
    <source>
        <dbReference type="Proteomes" id="UP000011715"/>
    </source>
</evidence>
<proteinExistence type="predicted"/>
<dbReference type="Proteomes" id="UP000011715">
    <property type="component" value="Unassembled WGS sequence"/>
</dbReference>
<dbReference type="VEuPathDB" id="FungiDB:MAPG_01528"/>
<evidence type="ECO:0000313" key="2">
    <source>
        <dbReference type="EnsemblFungi" id="MAPG_01528T0"/>
    </source>
</evidence>
<accession>A0A0C4DNX9</accession>
<reference evidence="2" key="5">
    <citation type="submission" date="2015-06" db="UniProtKB">
        <authorList>
            <consortium name="EnsemblFungi"/>
        </authorList>
    </citation>
    <scope>IDENTIFICATION</scope>
    <source>
        <strain evidence="2">ATCC 64411</strain>
    </source>
</reference>
<gene>
    <name evidence="1" type="ORF">MAPG_01528</name>
</gene>
<sequence>MKLFCIMLARRIFYFTDAHKPGLTRLLRQGQRWRFSAVCPRLSGAGSYGSLGDLGCGHQCRASAPPPGVHARSSCTWSNATLQFKPFLHDLFVEPSGRFIVVFNRGTDLLRVYSVRGTDRLGARPGHGVSVRAEGVKTLSPSLTRESVRLRPLFSHLIEYGEALGVAIPSETSAHEDARHVALALRKDNRGA</sequence>
<name>A0A0C4DNX9_MAGP6</name>
<dbReference type="EMBL" id="ADBL01000368">
    <property type="status" value="NOT_ANNOTATED_CDS"/>
    <property type="molecule type" value="Genomic_DNA"/>
</dbReference>
<dbReference type="Gene3D" id="2.130.10.10">
    <property type="entry name" value="YVTN repeat-like/Quinoprotein amine dehydrogenase"/>
    <property type="match status" value="1"/>
</dbReference>
<evidence type="ECO:0000313" key="1">
    <source>
        <dbReference type="EMBL" id="KLU82456.1"/>
    </source>
</evidence>
<keyword evidence="3" id="KW-1185">Reference proteome</keyword>
<dbReference type="EMBL" id="GL876966">
    <property type="protein sequence ID" value="KLU82456.1"/>
    <property type="molecule type" value="Genomic_DNA"/>
</dbReference>
<reference evidence="3" key="2">
    <citation type="submission" date="2010-05" db="EMBL/GenBank/DDBJ databases">
        <title>The genome sequence of Magnaporthe poae strain ATCC 64411.</title>
        <authorList>
            <person name="Ma L.-J."/>
            <person name="Dead R."/>
            <person name="Young S."/>
            <person name="Zeng Q."/>
            <person name="Koehrsen M."/>
            <person name="Alvarado L."/>
            <person name="Berlin A."/>
            <person name="Chapman S.B."/>
            <person name="Chen Z."/>
            <person name="Freedman E."/>
            <person name="Gellesch M."/>
            <person name="Goldberg J."/>
            <person name="Griggs A."/>
            <person name="Gujja S."/>
            <person name="Heilman E.R."/>
            <person name="Heiman D."/>
            <person name="Hepburn T."/>
            <person name="Howarth C."/>
            <person name="Jen D."/>
            <person name="Larson L."/>
            <person name="Mehta T."/>
            <person name="Neiman D."/>
            <person name="Pearson M."/>
            <person name="Roberts A."/>
            <person name="Saif S."/>
            <person name="Shea T."/>
            <person name="Shenoy N."/>
            <person name="Sisk P."/>
            <person name="Stolte C."/>
            <person name="Sykes S."/>
            <person name="Walk T."/>
            <person name="White J."/>
            <person name="Yandava C."/>
            <person name="Haas B."/>
            <person name="Nusbaum C."/>
            <person name="Birren B."/>
        </authorList>
    </citation>
    <scope>NUCLEOTIDE SEQUENCE [LARGE SCALE GENOMIC DNA]</scope>
    <source>
        <strain evidence="3">ATCC 64411 / 73-15</strain>
    </source>
</reference>
<protein>
    <submittedName>
        <fullName evidence="1 2">Uncharacterized protein</fullName>
    </submittedName>
</protein>